<keyword evidence="4" id="KW-1003">Cell membrane</keyword>
<dbReference type="AlphaFoldDB" id="A0A6S6R879"/>
<dbReference type="Gene3D" id="1.10.287.130">
    <property type="match status" value="1"/>
</dbReference>
<sequence length="318" mass="37038">MLYIVLIFTAVITGGYFSFRYFSILYAFKHVIKEITNIQQDFTKNQVLHLPIPDRHLGKLLSAFNTTLEEIRKERQKYEKREKDFERQIENISHDLRTPLTVILGYLKLIKKSWNNSIKDENERSETIDIIEDKAESLKNLVIQFYDFTRVNAGDYKLPLNKVDITKTIRESIIGLYRILERTHLQVEVDIPDYPIWVLGEESALERIFHNLFQNAGRYAYTYLHILMKNSKQGISISFINDTKVLTENDIPHLFERFYMQDQSRSQGGSGLGLTVAKSLAESMGAELNAHALSRESIGSELNVPEICFELFMKPFDR</sequence>
<dbReference type="InterPro" id="IPR036890">
    <property type="entry name" value="HATPase_C_sf"/>
</dbReference>
<keyword evidence="11 15" id="KW-1133">Transmembrane helix</keyword>
<feature type="transmembrane region" description="Helical" evidence="15">
    <location>
        <begin position="6"/>
        <end position="28"/>
    </location>
</feature>
<evidence type="ECO:0000313" key="17">
    <source>
        <dbReference type="EMBL" id="BCJ95542.1"/>
    </source>
</evidence>
<keyword evidence="18" id="KW-1185">Reference proteome</keyword>
<evidence type="ECO:0000256" key="9">
    <source>
        <dbReference type="ARBA" id="ARBA00022777"/>
    </source>
</evidence>
<keyword evidence="14" id="KW-0175">Coiled coil</keyword>
<evidence type="ECO:0000256" key="15">
    <source>
        <dbReference type="SAM" id="Phobius"/>
    </source>
</evidence>
<dbReference type="SMART" id="SM00387">
    <property type="entry name" value="HATPase_c"/>
    <property type="match status" value="1"/>
</dbReference>
<dbReference type="InterPro" id="IPR003661">
    <property type="entry name" value="HisK_dim/P_dom"/>
</dbReference>
<dbReference type="InterPro" id="IPR005467">
    <property type="entry name" value="His_kinase_dom"/>
</dbReference>
<keyword evidence="9 17" id="KW-0418">Kinase</keyword>
<evidence type="ECO:0000256" key="7">
    <source>
        <dbReference type="ARBA" id="ARBA00022692"/>
    </source>
</evidence>
<dbReference type="SUPFAM" id="SSF55874">
    <property type="entry name" value="ATPase domain of HSP90 chaperone/DNA topoisomerase II/histidine kinase"/>
    <property type="match status" value="1"/>
</dbReference>
<dbReference type="SUPFAM" id="SSF47384">
    <property type="entry name" value="Homodimeric domain of signal transducing histidine kinase"/>
    <property type="match status" value="1"/>
</dbReference>
<feature type="coiled-coil region" evidence="14">
    <location>
        <begin position="61"/>
        <end position="95"/>
    </location>
</feature>
<evidence type="ECO:0000256" key="6">
    <source>
        <dbReference type="ARBA" id="ARBA00022679"/>
    </source>
</evidence>
<dbReference type="InterPro" id="IPR036097">
    <property type="entry name" value="HisK_dim/P_sf"/>
</dbReference>
<evidence type="ECO:0000256" key="1">
    <source>
        <dbReference type="ARBA" id="ARBA00000085"/>
    </source>
</evidence>
<dbReference type="SMART" id="SM00388">
    <property type="entry name" value="HisKA"/>
    <property type="match status" value="1"/>
</dbReference>
<name>A0A6S6R879_9FIRM</name>
<dbReference type="Pfam" id="PF02518">
    <property type="entry name" value="HATPase_c"/>
    <property type="match status" value="1"/>
</dbReference>
<evidence type="ECO:0000256" key="2">
    <source>
        <dbReference type="ARBA" id="ARBA00004651"/>
    </source>
</evidence>
<dbReference type="CDD" id="cd00082">
    <property type="entry name" value="HisKA"/>
    <property type="match status" value="1"/>
</dbReference>
<dbReference type="InterPro" id="IPR004358">
    <property type="entry name" value="Sig_transdc_His_kin-like_C"/>
</dbReference>
<dbReference type="Pfam" id="PF00512">
    <property type="entry name" value="HisKA"/>
    <property type="match status" value="1"/>
</dbReference>
<dbReference type="InterPro" id="IPR050398">
    <property type="entry name" value="HssS/ArlS-like"/>
</dbReference>
<proteinExistence type="predicted"/>
<evidence type="ECO:0000256" key="3">
    <source>
        <dbReference type="ARBA" id="ARBA00012438"/>
    </source>
</evidence>
<dbReference type="Proteomes" id="UP000515561">
    <property type="component" value="Chromosome"/>
</dbReference>
<evidence type="ECO:0000256" key="11">
    <source>
        <dbReference type="ARBA" id="ARBA00022989"/>
    </source>
</evidence>
<accession>A0A6S6R879</accession>
<reference evidence="17 18" key="1">
    <citation type="journal article" date="2016" name="Int. J. Syst. Evol. Microbiol.">
        <title>Descriptions of Anaerotaenia torta gen. nov., sp. nov. and Anaerocolumna cellulosilytica gen. nov., sp. nov. isolated from a methanogenic reactor of cattle waste.</title>
        <authorList>
            <person name="Uek A."/>
            <person name="Ohtaki Y."/>
            <person name="Kaku N."/>
            <person name="Ueki K."/>
        </authorList>
    </citation>
    <scope>NUCLEOTIDE SEQUENCE [LARGE SCALE GENOMIC DNA]</scope>
    <source>
        <strain evidence="17 18">SN021</strain>
    </source>
</reference>
<dbReference type="PANTHER" id="PTHR45528">
    <property type="entry name" value="SENSOR HISTIDINE KINASE CPXA"/>
    <property type="match status" value="1"/>
</dbReference>
<gene>
    <name evidence="17" type="ORF">acsn021_31110</name>
</gene>
<dbReference type="EMBL" id="AP023367">
    <property type="protein sequence ID" value="BCJ95542.1"/>
    <property type="molecule type" value="Genomic_DNA"/>
</dbReference>
<keyword evidence="6" id="KW-0808">Transferase</keyword>
<keyword evidence="13 15" id="KW-0472">Membrane</keyword>
<keyword evidence="10" id="KW-0067">ATP-binding</keyword>
<evidence type="ECO:0000259" key="16">
    <source>
        <dbReference type="PROSITE" id="PS50109"/>
    </source>
</evidence>
<evidence type="ECO:0000256" key="12">
    <source>
        <dbReference type="ARBA" id="ARBA00023012"/>
    </source>
</evidence>
<evidence type="ECO:0000256" key="10">
    <source>
        <dbReference type="ARBA" id="ARBA00022840"/>
    </source>
</evidence>
<evidence type="ECO:0000256" key="8">
    <source>
        <dbReference type="ARBA" id="ARBA00022741"/>
    </source>
</evidence>
<dbReference type="GO" id="GO:0005524">
    <property type="term" value="F:ATP binding"/>
    <property type="evidence" value="ECO:0007669"/>
    <property type="project" value="UniProtKB-KW"/>
</dbReference>
<evidence type="ECO:0000256" key="14">
    <source>
        <dbReference type="SAM" id="Coils"/>
    </source>
</evidence>
<dbReference type="InterPro" id="IPR003594">
    <property type="entry name" value="HATPase_dom"/>
</dbReference>
<dbReference type="PRINTS" id="PR00344">
    <property type="entry name" value="BCTRLSENSOR"/>
</dbReference>
<keyword evidence="5" id="KW-0597">Phosphoprotein</keyword>
<dbReference type="RefSeq" id="WP_184095665.1">
    <property type="nucleotide sequence ID" value="NZ_AP023367.1"/>
</dbReference>
<keyword evidence="7 15" id="KW-0812">Transmembrane</keyword>
<dbReference type="KEGG" id="acel:acsn021_31110"/>
<dbReference type="PROSITE" id="PS50109">
    <property type="entry name" value="HIS_KIN"/>
    <property type="match status" value="1"/>
</dbReference>
<evidence type="ECO:0000256" key="13">
    <source>
        <dbReference type="ARBA" id="ARBA00023136"/>
    </source>
</evidence>
<dbReference type="GO" id="GO:0005886">
    <property type="term" value="C:plasma membrane"/>
    <property type="evidence" value="ECO:0007669"/>
    <property type="project" value="UniProtKB-SubCell"/>
</dbReference>
<dbReference type="GO" id="GO:0000155">
    <property type="term" value="F:phosphorelay sensor kinase activity"/>
    <property type="evidence" value="ECO:0007669"/>
    <property type="project" value="InterPro"/>
</dbReference>
<feature type="domain" description="Histidine kinase" evidence="16">
    <location>
        <begin position="91"/>
        <end position="304"/>
    </location>
</feature>
<keyword evidence="8" id="KW-0547">Nucleotide-binding</keyword>
<dbReference type="PANTHER" id="PTHR45528:SF1">
    <property type="entry name" value="SENSOR HISTIDINE KINASE CPXA"/>
    <property type="match status" value="1"/>
</dbReference>
<dbReference type="EC" id="2.7.13.3" evidence="3"/>
<evidence type="ECO:0000256" key="5">
    <source>
        <dbReference type="ARBA" id="ARBA00022553"/>
    </source>
</evidence>
<comment type="catalytic activity">
    <reaction evidence="1">
        <text>ATP + protein L-histidine = ADP + protein N-phospho-L-histidine.</text>
        <dbReference type="EC" id="2.7.13.3"/>
    </reaction>
</comment>
<keyword evidence="12" id="KW-0902">Two-component regulatory system</keyword>
<dbReference type="Gene3D" id="3.30.565.10">
    <property type="entry name" value="Histidine kinase-like ATPase, C-terminal domain"/>
    <property type="match status" value="1"/>
</dbReference>
<organism evidence="17 18">
    <name type="scientific">Anaerocolumna cellulosilytica</name>
    <dbReference type="NCBI Taxonomy" id="433286"/>
    <lineage>
        <taxon>Bacteria</taxon>
        <taxon>Bacillati</taxon>
        <taxon>Bacillota</taxon>
        <taxon>Clostridia</taxon>
        <taxon>Lachnospirales</taxon>
        <taxon>Lachnospiraceae</taxon>
        <taxon>Anaerocolumna</taxon>
    </lineage>
</organism>
<comment type="subcellular location">
    <subcellularLocation>
        <location evidence="2">Cell membrane</location>
        <topology evidence="2">Multi-pass membrane protein</topology>
    </subcellularLocation>
</comment>
<evidence type="ECO:0000256" key="4">
    <source>
        <dbReference type="ARBA" id="ARBA00022475"/>
    </source>
</evidence>
<evidence type="ECO:0000313" key="18">
    <source>
        <dbReference type="Proteomes" id="UP000515561"/>
    </source>
</evidence>
<protein>
    <recommendedName>
        <fullName evidence="3">histidine kinase</fullName>
        <ecNumber evidence="3">2.7.13.3</ecNumber>
    </recommendedName>
</protein>